<dbReference type="EMBL" id="JAVFKD010000012">
    <property type="protein sequence ID" value="KAK5993647.1"/>
    <property type="molecule type" value="Genomic_DNA"/>
</dbReference>
<dbReference type="Proteomes" id="UP001338125">
    <property type="component" value="Unassembled WGS sequence"/>
</dbReference>
<sequence length="346" mass="38278">MADESLLEKVHDLSDLELAVLLCLINREHVLISTPSHAIDDLVQELQLVASKTFGLKWVIVNCDSTTTLEDFASALLLNQQPPTTSRSVSPYRPRADSYFTINSYNSHRPSLGGLGPLTPIPLRPKSPTSSSQRTSIVPRASSKYKPSSSFEPTGYSRAPQFKLRRNNSSLFLSWEQRAVDGYVNLEEVDGGEDDETSSTGSVVKRVPSNESPPTPALITETEISHLAKLSQKVHVDVDVLRYQMNVISFLRMHRAVACGITPAATKHFHQLVRSLAPLHELDYVTSALIGLAVKKIYLHRIRITDPGKERSMQWGSNLEAVEALLEGVGPEAVIEEVLQMVTEPF</sequence>
<gene>
    <name evidence="2" type="ORF">PT974_07082</name>
</gene>
<proteinExistence type="predicted"/>
<comment type="caution">
    <text evidence="2">The sequence shown here is derived from an EMBL/GenBank/DDBJ whole genome shotgun (WGS) entry which is preliminary data.</text>
</comment>
<feature type="compositionally biased region" description="Polar residues" evidence="1">
    <location>
        <begin position="127"/>
        <end position="136"/>
    </location>
</feature>
<evidence type="ECO:0008006" key="4">
    <source>
        <dbReference type="Google" id="ProtNLM"/>
    </source>
</evidence>
<dbReference type="PANTHER" id="PTHR11603">
    <property type="entry name" value="AAA FAMILY ATPASE"/>
    <property type="match status" value="1"/>
</dbReference>
<evidence type="ECO:0000313" key="2">
    <source>
        <dbReference type="EMBL" id="KAK5993647.1"/>
    </source>
</evidence>
<keyword evidence="3" id="KW-1185">Reference proteome</keyword>
<evidence type="ECO:0000256" key="1">
    <source>
        <dbReference type="SAM" id="MobiDB-lite"/>
    </source>
</evidence>
<accession>A0ABR0SP10</accession>
<dbReference type="InterPro" id="IPR052041">
    <property type="entry name" value="Nucleic_acid_metab_PIN/TRAM"/>
</dbReference>
<feature type="region of interest" description="Disordered" evidence="1">
    <location>
        <begin position="111"/>
        <end position="153"/>
    </location>
</feature>
<protein>
    <recommendedName>
        <fullName evidence="4">Magnesium chelatase</fullName>
    </recommendedName>
</protein>
<organism evidence="2 3">
    <name type="scientific">Cladobotryum mycophilum</name>
    <dbReference type="NCBI Taxonomy" id="491253"/>
    <lineage>
        <taxon>Eukaryota</taxon>
        <taxon>Fungi</taxon>
        <taxon>Dikarya</taxon>
        <taxon>Ascomycota</taxon>
        <taxon>Pezizomycotina</taxon>
        <taxon>Sordariomycetes</taxon>
        <taxon>Hypocreomycetidae</taxon>
        <taxon>Hypocreales</taxon>
        <taxon>Hypocreaceae</taxon>
        <taxon>Cladobotryum</taxon>
    </lineage>
</organism>
<dbReference type="Gene3D" id="1.10.8.80">
    <property type="entry name" value="Magnesium chelatase subunit I, C-Terminal domain"/>
    <property type="match status" value="1"/>
</dbReference>
<feature type="region of interest" description="Disordered" evidence="1">
    <location>
        <begin position="189"/>
        <end position="216"/>
    </location>
</feature>
<dbReference type="PANTHER" id="PTHR11603:SF132">
    <property type="entry name" value="C2H2-TYPE DOMAIN-CONTAINING PROTEIN"/>
    <property type="match status" value="1"/>
</dbReference>
<reference evidence="2 3" key="1">
    <citation type="submission" date="2024-01" db="EMBL/GenBank/DDBJ databases">
        <title>Complete genome of Cladobotryum mycophilum ATHUM6906.</title>
        <authorList>
            <person name="Christinaki A.C."/>
            <person name="Myridakis A.I."/>
            <person name="Kouvelis V.N."/>
        </authorList>
    </citation>
    <scope>NUCLEOTIDE SEQUENCE [LARGE SCALE GENOMIC DNA]</scope>
    <source>
        <strain evidence="2 3">ATHUM6906</strain>
    </source>
</reference>
<evidence type="ECO:0000313" key="3">
    <source>
        <dbReference type="Proteomes" id="UP001338125"/>
    </source>
</evidence>
<name>A0ABR0SP10_9HYPO</name>